<feature type="repeat" description="WD" evidence="14">
    <location>
        <begin position="257"/>
        <end position="294"/>
    </location>
</feature>
<keyword evidence="10 15" id="KW-0833">Ubl conjugation pathway</keyword>
<evidence type="ECO:0000256" key="6">
    <source>
        <dbReference type="ARBA" id="ARBA00022679"/>
    </source>
</evidence>
<sequence>MLCSISGEVPKNPVVSKITGKIYEKHLLLKFVESNGKEPNSDESFDESDLIEIKLDDEVSSPRPPTLTSIPSLLSVFQNEWDAVVLETFTLKQQYQQVRQELTQALYQNDASCRVIARLIKERDDARSALANLEANFSSYNQNSATDTAKTTNAENGMEIDDAKPDNFIDEATKTINDTFKSLSSGRKKRKAPAGLCSVESIKDLSQVELVESLHSSTKPGIISVSANYSGDLILTGGVDGNASIYQRSSGQIISELKAHTKKLTHVSWPNNQTSDSSDILFTGSADKTVKIWSRGSQDNYSEWSNIHVLKNHNSAISGLSAHPSNSLIFSSSVDGLWFLDDIQTGRTLFSAKMRDNLPIFSSAVHPDGLIYGTGSSEGGLHIWDIKSQNVLMEFNINHPSSTILGNVSSLNFSENGYYLAAACNDIVQILDLRKKSAIHTVQLSIPSQSSESQPWASTSVVNSVQFDRSGSYLAIAGEDTRIYKSKSWTELLVVDDNTMEVSGISWLDSLSNGFVTSGLDRSLRFYGSKQI</sequence>
<dbReference type="InterPro" id="IPR003613">
    <property type="entry name" value="Ubox_domain"/>
</dbReference>
<keyword evidence="13 15" id="KW-0539">Nucleus</keyword>
<dbReference type="SMART" id="SM00504">
    <property type="entry name" value="Ubox"/>
    <property type="match status" value="1"/>
</dbReference>
<evidence type="ECO:0000259" key="17">
    <source>
        <dbReference type="PROSITE" id="PS51698"/>
    </source>
</evidence>
<comment type="pathway">
    <text evidence="2 15">Protein modification; protein ubiquitination.</text>
</comment>
<dbReference type="Pfam" id="PF08606">
    <property type="entry name" value="Prp19"/>
    <property type="match status" value="1"/>
</dbReference>
<dbReference type="GO" id="GO:0005737">
    <property type="term" value="C:cytoplasm"/>
    <property type="evidence" value="ECO:0007669"/>
    <property type="project" value="TreeGrafter"/>
</dbReference>
<evidence type="ECO:0000256" key="15">
    <source>
        <dbReference type="RuleBase" id="RU367101"/>
    </source>
</evidence>
<keyword evidence="12 15" id="KW-0234">DNA repair</keyword>
<protein>
    <recommendedName>
        <fullName evidence="15">Pre-mRNA-processing factor 19</fullName>
        <ecNumber evidence="15">2.3.2.27</ecNumber>
    </recommendedName>
</protein>
<organism evidence="18 19">
    <name type="scientific">Smittium culicis</name>
    <dbReference type="NCBI Taxonomy" id="133412"/>
    <lineage>
        <taxon>Eukaryota</taxon>
        <taxon>Fungi</taxon>
        <taxon>Fungi incertae sedis</taxon>
        <taxon>Zoopagomycota</taxon>
        <taxon>Kickxellomycotina</taxon>
        <taxon>Harpellomycetes</taxon>
        <taxon>Harpellales</taxon>
        <taxon>Legeriomycetaceae</taxon>
        <taxon>Smittium</taxon>
    </lineage>
</organism>
<dbReference type="Gene3D" id="3.30.40.10">
    <property type="entry name" value="Zinc/RING finger domain, C3HC4 (zinc finger)"/>
    <property type="match status" value="1"/>
</dbReference>
<evidence type="ECO:0000256" key="13">
    <source>
        <dbReference type="ARBA" id="ARBA00023242"/>
    </source>
</evidence>
<evidence type="ECO:0000256" key="11">
    <source>
        <dbReference type="ARBA" id="ARBA00023187"/>
    </source>
</evidence>
<dbReference type="GO" id="GO:0000398">
    <property type="term" value="P:mRNA splicing, via spliceosome"/>
    <property type="evidence" value="ECO:0007669"/>
    <property type="project" value="InterPro"/>
</dbReference>
<evidence type="ECO:0000256" key="5">
    <source>
        <dbReference type="ARBA" id="ARBA00022664"/>
    </source>
</evidence>
<evidence type="ECO:0000256" key="16">
    <source>
        <dbReference type="SAM" id="Coils"/>
    </source>
</evidence>
<dbReference type="InterPro" id="IPR013083">
    <property type="entry name" value="Znf_RING/FYVE/PHD"/>
</dbReference>
<keyword evidence="16" id="KW-0175">Coiled coil</keyword>
<evidence type="ECO:0000256" key="2">
    <source>
        <dbReference type="ARBA" id="ARBA00004906"/>
    </source>
</evidence>
<name>A0A1R1YEQ9_9FUNG</name>
<dbReference type="Gene3D" id="2.130.10.10">
    <property type="entry name" value="YVTN repeat-like/Quinoprotein amine dehydrogenase"/>
    <property type="match status" value="1"/>
</dbReference>
<evidence type="ECO:0000256" key="8">
    <source>
        <dbReference type="ARBA" id="ARBA00022737"/>
    </source>
</evidence>
<dbReference type="PANTHER" id="PTHR43995:SF1">
    <property type="entry name" value="PRE-MRNA-PROCESSING FACTOR 19"/>
    <property type="match status" value="1"/>
</dbReference>
<feature type="repeat" description="WD" evidence="14">
    <location>
        <begin position="360"/>
        <end position="394"/>
    </location>
</feature>
<dbReference type="Pfam" id="PF00400">
    <property type="entry name" value="WD40"/>
    <property type="match status" value="3"/>
</dbReference>
<keyword evidence="11 15" id="KW-0508">mRNA splicing</keyword>
<dbReference type="InterPro" id="IPR038959">
    <property type="entry name" value="Prp19"/>
</dbReference>
<dbReference type="Proteomes" id="UP000187429">
    <property type="component" value="Unassembled WGS sequence"/>
</dbReference>
<keyword evidence="8" id="KW-0677">Repeat</keyword>
<dbReference type="GO" id="GO:0000974">
    <property type="term" value="C:Prp19 complex"/>
    <property type="evidence" value="ECO:0007669"/>
    <property type="project" value="UniProtKB-UniRule"/>
</dbReference>
<keyword evidence="6 15" id="KW-0808">Transferase</keyword>
<dbReference type="SUPFAM" id="SSF50978">
    <property type="entry name" value="WD40 repeat-like"/>
    <property type="match status" value="1"/>
</dbReference>
<dbReference type="OrthoDB" id="687049at2759"/>
<evidence type="ECO:0000256" key="10">
    <source>
        <dbReference type="ARBA" id="ARBA00022786"/>
    </source>
</evidence>
<dbReference type="UniPathway" id="UPA00143"/>
<dbReference type="EC" id="2.3.2.27" evidence="15"/>
<dbReference type="InterPro" id="IPR036322">
    <property type="entry name" value="WD40_repeat_dom_sf"/>
</dbReference>
<dbReference type="GO" id="GO:0070534">
    <property type="term" value="P:protein K63-linked ubiquitination"/>
    <property type="evidence" value="ECO:0007669"/>
    <property type="project" value="UniProtKB-UniRule"/>
</dbReference>
<dbReference type="PROSITE" id="PS50294">
    <property type="entry name" value="WD_REPEATS_REGION"/>
    <property type="match status" value="1"/>
</dbReference>
<evidence type="ECO:0000256" key="9">
    <source>
        <dbReference type="ARBA" id="ARBA00022763"/>
    </source>
</evidence>
<dbReference type="InterPro" id="IPR055340">
    <property type="entry name" value="RING-Ubox_PRP19"/>
</dbReference>
<dbReference type="SMART" id="SM00320">
    <property type="entry name" value="WD40"/>
    <property type="match status" value="7"/>
</dbReference>
<keyword evidence="9 15" id="KW-0227">DNA damage</keyword>
<dbReference type="EMBL" id="LSSM01001656">
    <property type="protein sequence ID" value="OMJ25369.1"/>
    <property type="molecule type" value="Genomic_DNA"/>
</dbReference>
<dbReference type="GO" id="GO:0061630">
    <property type="term" value="F:ubiquitin protein ligase activity"/>
    <property type="evidence" value="ECO:0007669"/>
    <property type="project" value="UniProtKB-UniRule"/>
</dbReference>
<dbReference type="AlphaFoldDB" id="A0A1R1YEQ9"/>
<dbReference type="GO" id="GO:0071006">
    <property type="term" value="C:U2-type catalytic step 1 spliceosome"/>
    <property type="evidence" value="ECO:0007669"/>
    <property type="project" value="TreeGrafter"/>
</dbReference>
<keyword evidence="7 15" id="KW-0747">Spliceosome</keyword>
<evidence type="ECO:0000256" key="3">
    <source>
        <dbReference type="ARBA" id="ARBA00006388"/>
    </source>
</evidence>
<comment type="similarity">
    <text evidence="3 15">Belongs to the WD repeat PRP19 family.</text>
</comment>
<evidence type="ECO:0000256" key="14">
    <source>
        <dbReference type="PROSITE-ProRule" id="PRU00221"/>
    </source>
</evidence>
<keyword evidence="19" id="KW-1185">Reference proteome</keyword>
<dbReference type="CDD" id="cd16656">
    <property type="entry name" value="RING-Ubox_PRP19"/>
    <property type="match status" value="1"/>
</dbReference>
<evidence type="ECO:0000256" key="12">
    <source>
        <dbReference type="ARBA" id="ARBA00023204"/>
    </source>
</evidence>
<accession>A0A1R1YEQ9</accession>
<comment type="catalytic activity">
    <reaction evidence="15">
        <text>S-ubiquitinyl-[E2 ubiquitin-conjugating enzyme]-L-cysteine + [acceptor protein]-L-lysine = [E2 ubiquitin-conjugating enzyme]-L-cysteine + N(6)-ubiquitinyl-[acceptor protein]-L-lysine.</text>
        <dbReference type="EC" id="2.3.2.27"/>
    </reaction>
</comment>
<dbReference type="PANTHER" id="PTHR43995">
    <property type="entry name" value="PRE-MRNA-PROCESSING FACTOR 19"/>
    <property type="match status" value="1"/>
</dbReference>
<proteinExistence type="inferred from homology"/>
<dbReference type="PROSITE" id="PS50082">
    <property type="entry name" value="WD_REPEATS_2"/>
    <property type="match status" value="2"/>
</dbReference>
<dbReference type="SUPFAM" id="SSF57850">
    <property type="entry name" value="RING/U-box"/>
    <property type="match status" value="1"/>
</dbReference>
<dbReference type="FunFam" id="3.30.40.10:FF:000027">
    <property type="entry name" value="Pre-mRNA-processing factor 19, putative"/>
    <property type="match status" value="1"/>
</dbReference>
<comment type="subcellular location">
    <subcellularLocation>
        <location evidence="1 15">Nucleus</location>
    </subcellularLocation>
</comment>
<comment type="subunit">
    <text evidence="15">Homotetramer.</text>
</comment>
<evidence type="ECO:0000313" key="19">
    <source>
        <dbReference type="Proteomes" id="UP000187429"/>
    </source>
</evidence>
<comment type="caution">
    <text evidence="18">The sequence shown here is derived from an EMBL/GenBank/DDBJ whole genome shotgun (WGS) entry which is preliminary data.</text>
</comment>
<dbReference type="InterPro" id="IPR015943">
    <property type="entry name" value="WD40/YVTN_repeat-like_dom_sf"/>
</dbReference>
<dbReference type="InterPro" id="IPR013915">
    <property type="entry name" value="Prp19_cc"/>
</dbReference>
<evidence type="ECO:0000256" key="1">
    <source>
        <dbReference type="ARBA" id="ARBA00004123"/>
    </source>
</evidence>
<gene>
    <name evidence="18" type="ORF">AYI69_g4321</name>
</gene>
<dbReference type="PROSITE" id="PS51698">
    <property type="entry name" value="U_BOX"/>
    <property type="match status" value="1"/>
</dbReference>
<keyword evidence="5 15" id="KW-0507">mRNA processing</keyword>
<evidence type="ECO:0000313" key="18">
    <source>
        <dbReference type="EMBL" id="OMJ25369.1"/>
    </source>
</evidence>
<dbReference type="GO" id="GO:0006281">
    <property type="term" value="P:DNA repair"/>
    <property type="evidence" value="ECO:0007669"/>
    <property type="project" value="UniProtKB-KW"/>
</dbReference>
<evidence type="ECO:0000256" key="7">
    <source>
        <dbReference type="ARBA" id="ARBA00022728"/>
    </source>
</evidence>
<keyword evidence="4 14" id="KW-0853">WD repeat</keyword>
<comment type="function">
    <text evidence="15">Ubiquitin-protein ligase which is mainly involved pre-mRNA splicing and DNA repair. Required for pre-mRNA splicing as component of the spliceosome.</text>
</comment>
<feature type="coiled-coil region" evidence="16">
    <location>
        <begin position="116"/>
        <end position="143"/>
    </location>
</feature>
<dbReference type="InterPro" id="IPR001680">
    <property type="entry name" value="WD40_rpt"/>
</dbReference>
<feature type="domain" description="U-box" evidence="17">
    <location>
        <begin position="1"/>
        <end position="71"/>
    </location>
</feature>
<reference evidence="19" key="1">
    <citation type="submission" date="2017-01" db="EMBL/GenBank/DDBJ databases">
        <authorList>
            <person name="Wang Y."/>
            <person name="White M."/>
            <person name="Kvist S."/>
            <person name="Moncalvo J.-M."/>
        </authorList>
    </citation>
    <scope>NUCLEOTIDE SEQUENCE [LARGE SCALE GENOMIC DNA]</scope>
    <source>
        <strain evidence="19">ID-206-W2</strain>
    </source>
</reference>
<evidence type="ECO:0000256" key="4">
    <source>
        <dbReference type="ARBA" id="ARBA00022574"/>
    </source>
</evidence>